<dbReference type="EMBL" id="CP040710">
    <property type="protein sequence ID" value="QCX01318.1"/>
    <property type="molecule type" value="Genomic_DNA"/>
</dbReference>
<name>A0A5B7SWA6_9FLAO</name>
<dbReference type="AlphaFoldDB" id="A0A5B7SWA6"/>
<dbReference type="RefSeq" id="WP_138853657.1">
    <property type="nucleotide sequence ID" value="NZ_CP040710.1"/>
</dbReference>
<dbReference type="OrthoDB" id="1171174at2"/>
<evidence type="ECO:0000313" key="2">
    <source>
        <dbReference type="Proteomes" id="UP000310017"/>
    </source>
</evidence>
<protein>
    <submittedName>
        <fullName evidence="1">Uncharacterized protein</fullName>
    </submittedName>
</protein>
<dbReference type="InterPro" id="IPR008928">
    <property type="entry name" value="6-hairpin_glycosidase_sf"/>
</dbReference>
<gene>
    <name evidence="1" type="ORF">FGM00_14805</name>
</gene>
<accession>A0A5B7SWA6</accession>
<proteinExistence type="predicted"/>
<organism evidence="1 2">
    <name type="scientific">Aggregatimonas sangjinii</name>
    <dbReference type="NCBI Taxonomy" id="2583587"/>
    <lineage>
        <taxon>Bacteria</taxon>
        <taxon>Pseudomonadati</taxon>
        <taxon>Bacteroidota</taxon>
        <taxon>Flavobacteriia</taxon>
        <taxon>Flavobacteriales</taxon>
        <taxon>Flavobacteriaceae</taxon>
        <taxon>Aggregatimonas</taxon>
    </lineage>
</organism>
<dbReference type="KEGG" id="asag:FGM00_14805"/>
<evidence type="ECO:0000313" key="1">
    <source>
        <dbReference type="EMBL" id="QCX01318.1"/>
    </source>
</evidence>
<keyword evidence="2" id="KW-1185">Reference proteome</keyword>
<dbReference type="PROSITE" id="PS51257">
    <property type="entry name" value="PROKAR_LIPOPROTEIN"/>
    <property type="match status" value="1"/>
</dbReference>
<sequence length="394" mass="44351">MVKKYIFYVLIVGLAVSCQKEELVTNPVSMVETVLLPEEEKNSGIERNDTEPILNWIDHLQATNGLLTSSENQDFVSLYDNALAAIFFIQQGELHKAESVLDFFANSIENEFGIDSGGFYQFRNKAGENGSRKWLGDNAWLLMAIRHYHQASNSQKYALMADKLENWIRSLQDVDGGLFGGYNENGTAIPKVTEGILTAYNAIPGYDDFHKNILHYLQNDRWDAKLQNLVAWPDNESYTNALDVLALSQSILSDFPINSLDAADTLFLTSQTSTLSGQEVTGYCFDEDKDVIWLEGTAQMAVAFQTIGNQEKSQELLTQIEKTFIRSFEMNSAKGIPYVTNHGTNYGATILWDHADITPALSSTVWYLFAQMNFNPLLLGKQKNMPEADKFWLP</sequence>
<reference evidence="1 2" key="1">
    <citation type="submission" date="2019-05" db="EMBL/GenBank/DDBJ databases">
        <title>Genome sequencing of F202Z8.</title>
        <authorList>
            <person name="Kwon Y.M."/>
        </authorList>
    </citation>
    <scope>NUCLEOTIDE SEQUENCE [LARGE SCALE GENOMIC DNA]</scope>
    <source>
        <strain evidence="1 2">F202Z8</strain>
    </source>
</reference>
<dbReference type="Proteomes" id="UP000310017">
    <property type="component" value="Chromosome"/>
</dbReference>
<dbReference type="GO" id="GO:0005975">
    <property type="term" value="P:carbohydrate metabolic process"/>
    <property type="evidence" value="ECO:0007669"/>
    <property type="project" value="InterPro"/>
</dbReference>
<dbReference type="SUPFAM" id="SSF48208">
    <property type="entry name" value="Six-hairpin glycosidases"/>
    <property type="match status" value="1"/>
</dbReference>